<dbReference type="OrthoDB" id="8955586at2759"/>
<gene>
    <name evidence="1" type="ORF">DAT39_005450</name>
</gene>
<evidence type="ECO:0000313" key="2">
    <source>
        <dbReference type="Proteomes" id="UP000727407"/>
    </source>
</evidence>
<dbReference type="AlphaFoldDB" id="A0A8J4UR49"/>
<dbReference type="EMBL" id="QNUK01000051">
    <property type="protein sequence ID" value="KAF5904902.1"/>
    <property type="molecule type" value="Genomic_DNA"/>
</dbReference>
<name>A0A8J4UR49_CLAMG</name>
<comment type="caution">
    <text evidence="1">The sequence shown here is derived from an EMBL/GenBank/DDBJ whole genome shotgun (WGS) entry which is preliminary data.</text>
</comment>
<protein>
    <submittedName>
        <fullName evidence="1">Uncharacterized protein</fullName>
    </submittedName>
</protein>
<organism evidence="1 2">
    <name type="scientific">Clarias magur</name>
    <name type="common">Asian catfish</name>
    <name type="synonym">Macropteronotus magur</name>
    <dbReference type="NCBI Taxonomy" id="1594786"/>
    <lineage>
        <taxon>Eukaryota</taxon>
        <taxon>Metazoa</taxon>
        <taxon>Chordata</taxon>
        <taxon>Craniata</taxon>
        <taxon>Vertebrata</taxon>
        <taxon>Euteleostomi</taxon>
        <taxon>Actinopterygii</taxon>
        <taxon>Neopterygii</taxon>
        <taxon>Teleostei</taxon>
        <taxon>Ostariophysi</taxon>
        <taxon>Siluriformes</taxon>
        <taxon>Clariidae</taxon>
        <taxon>Clarias</taxon>
    </lineage>
</organism>
<accession>A0A8J4UR49</accession>
<keyword evidence="2" id="KW-1185">Reference proteome</keyword>
<dbReference type="Proteomes" id="UP000727407">
    <property type="component" value="Unassembled WGS sequence"/>
</dbReference>
<reference evidence="1" key="1">
    <citation type="submission" date="2020-07" db="EMBL/GenBank/DDBJ databases">
        <title>Clarias magur genome sequencing, assembly and annotation.</title>
        <authorList>
            <person name="Kushwaha B."/>
            <person name="Kumar R."/>
            <person name="Das P."/>
            <person name="Joshi C.G."/>
            <person name="Kumar D."/>
            <person name="Nagpure N.S."/>
            <person name="Pandey M."/>
            <person name="Agarwal S."/>
            <person name="Srivastava S."/>
            <person name="Singh M."/>
            <person name="Sahoo L."/>
            <person name="Jayasankar P."/>
            <person name="Meher P.K."/>
            <person name="Koringa P.G."/>
            <person name="Iquebal M.A."/>
            <person name="Das S.P."/>
            <person name="Bit A."/>
            <person name="Patnaik S."/>
            <person name="Patel N."/>
            <person name="Shah T.M."/>
            <person name="Hinsu A."/>
            <person name="Jena J.K."/>
        </authorList>
    </citation>
    <scope>NUCLEOTIDE SEQUENCE</scope>
    <source>
        <strain evidence="1">CIFAMagur01</strain>
        <tissue evidence="1">Testis</tissue>
    </source>
</reference>
<proteinExistence type="predicted"/>
<sequence length="70" mass="8264">MSSCVRRVCRHAMRRYENKAGKHLGGETEFVVIDESNFRHKRKDKQLMLCCSQQLPEHFSCYQGDDQTML</sequence>
<evidence type="ECO:0000313" key="1">
    <source>
        <dbReference type="EMBL" id="KAF5904902.1"/>
    </source>
</evidence>